<dbReference type="GO" id="GO:0000981">
    <property type="term" value="F:DNA-binding transcription factor activity, RNA polymerase II-specific"/>
    <property type="evidence" value="ECO:0007669"/>
    <property type="project" value="TreeGrafter"/>
</dbReference>
<feature type="compositionally biased region" description="Polar residues" evidence="6">
    <location>
        <begin position="1"/>
        <end position="16"/>
    </location>
</feature>
<evidence type="ECO:0000313" key="9">
    <source>
        <dbReference type="Proteomes" id="UP001178461"/>
    </source>
</evidence>
<keyword evidence="9" id="KW-1185">Reference proteome</keyword>
<dbReference type="Pfam" id="PF00096">
    <property type="entry name" value="zf-C2H2"/>
    <property type="match status" value="2"/>
</dbReference>
<keyword evidence="2" id="KW-0677">Repeat</keyword>
<feature type="region of interest" description="Disordered" evidence="6">
    <location>
        <begin position="1"/>
        <end position="30"/>
    </location>
</feature>
<sequence length="107" mass="11942">MKQPQQVLQAAQSWTSPPKAPSSIASRDRRMPTGSLCLTRISPGTSCMQSIEFETLKKMFKGTVCGKCFSQNGILNVHQQSHIREKPFKCMECGKSFTKGLQLNIHL</sequence>
<dbReference type="Proteomes" id="UP001178461">
    <property type="component" value="Chromosome 2"/>
</dbReference>
<dbReference type="PANTHER" id="PTHR23226:SF397">
    <property type="entry name" value="C2H2-TYPE DOMAIN-CONTAINING PROTEIN"/>
    <property type="match status" value="1"/>
</dbReference>
<evidence type="ECO:0000256" key="5">
    <source>
        <dbReference type="PROSITE-ProRule" id="PRU00042"/>
    </source>
</evidence>
<protein>
    <submittedName>
        <fullName evidence="8">---NA</fullName>
    </submittedName>
</protein>
<dbReference type="PANTHER" id="PTHR23226">
    <property type="entry name" value="ZINC FINGER AND SCAN DOMAIN-CONTAINING"/>
    <property type="match status" value="1"/>
</dbReference>
<evidence type="ECO:0000313" key="8">
    <source>
        <dbReference type="EMBL" id="CAI5768838.1"/>
    </source>
</evidence>
<dbReference type="SUPFAM" id="SSF57667">
    <property type="entry name" value="beta-beta-alpha zinc fingers"/>
    <property type="match status" value="1"/>
</dbReference>
<reference evidence="8" key="1">
    <citation type="submission" date="2022-12" db="EMBL/GenBank/DDBJ databases">
        <authorList>
            <person name="Alioto T."/>
            <person name="Alioto T."/>
            <person name="Gomez Garrido J."/>
        </authorList>
    </citation>
    <scope>NUCLEOTIDE SEQUENCE</scope>
</reference>
<accession>A0AA35K1T6</accession>
<dbReference type="AlphaFoldDB" id="A0AA35K1T6"/>
<dbReference type="FunFam" id="3.30.160.60:FF:000739">
    <property type="entry name" value="Zgc:171418 protein"/>
    <property type="match status" value="1"/>
</dbReference>
<evidence type="ECO:0000256" key="1">
    <source>
        <dbReference type="ARBA" id="ARBA00022723"/>
    </source>
</evidence>
<proteinExistence type="predicted"/>
<keyword evidence="3 5" id="KW-0863">Zinc-finger</keyword>
<evidence type="ECO:0000256" key="3">
    <source>
        <dbReference type="ARBA" id="ARBA00022771"/>
    </source>
</evidence>
<dbReference type="EMBL" id="OX395127">
    <property type="protein sequence ID" value="CAI5768838.1"/>
    <property type="molecule type" value="Genomic_DNA"/>
</dbReference>
<dbReference type="Gene3D" id="3.30.160.60">
    <property type="entry name" value="Classic Zinc Finger"/>
    <property type="match status" value="2"/>
</dbReference>
<evidence type="ECO:0000256" key="6">
    <source>
        <dbReference type="SAM" id="MobiDB-lite"/>
    </source>
</evidence>
<keyword evidence="4" id="KW-0862">Zinc</keyword>
<feature type="domain" description="C2H2-type" evidence="7">
    <location>
        <begin position="60"/>
        <end position="87"/>
    </location>
</feature>
<evidence type="ECO:0000256" key="2">
    <source>
        <dbReference type="ARBA" id="ARBA00022737"/>
    </source>
</evidence>
<dbReference type="InterPro" id="IPR013087">
    <property type="entry name" value="Znf_C2H2_type"/>
</dbReference>
<dbReference type="GO" id="GO:0000978">
    <property type="term" value="F:RNA polymerase II cis-regulatory region sequence-specific DNA binding"/>
    <property type="evidence" value="ECO:0007669"/>
    <property type="project" value="TreeGrafter"/>
</dbReference>
<name>A0AA35K1T6_9SAUR</name>
<organism evidence="8 9">
    <name type="scientific">Podarcis lilfordi</name>
    <name type="common">Lilford's wall lizard</name>
    <dbReference type="NCBI Taxonomy" id="74358"/>
    <lineage>
        <taxon>Eukaryota</taxon>
        <taxon>Metazoa</taxon>
        <taxon>Chordata</taxon>
        <taxon>Craniata</taxon>
        <taxon>Vertebrata</taxon>
        <taxon>Euteleostomi</taxon>
        <taxon>Lepidosauria</taxon>
        <taxon>Squamata</taxon>
        <taxon>Bifurcata</taxon>
        <taxon>Unidentata</taxon>
        <taxon>Episquamata</taxon>
        <taxon>Laterata</taxon>
        <taxon>Lacertibaenia</taxon>
        <taxon>Lacertidae</taxon>
        <taxon>Podarcis</taxon>
    </lineage>
</organism>
<dbReference type="FunFam" id="3.30.160.60:FF:000100">
    <property type="entry name" value="Zinc finger 45-like"/>
    <property type="match status" value="1"/>
</dbReference>
<dbReference type="InterPro" id="IPR036236">
    <property type="entry name" value="Znf_C2H2_sf"/>
</dbReference>
<dbReference type="PROSITE" id="PS50157">
    <property type="entry name" value="ZINC_FINGER_C2H2_2"/>
    <property type="match status" value="2"/>
</dbReference>
<keyword evidence="1" id="KW-0479">Metal-binding</keyword>
<evidence type="ECO:0000259" key="7">
    <source>
        <dbReference type="PROSITE" id="PS50157"/>
    </source>
</evidence>
<feature type="domain" description="C2H2-type" evidence="7">
    <location>
        <begin position="88"/>
        <end position="107"/>
    </location>
</feature>
<gene>
    <name evidence="8" type="ORF">PODLI_1B022567</name>
</gene>
<evidence type="ECO:0000256" key="4">
    <source>
        <dbReference type="ARBA" id="ARBA00022833"/>
    </source>
</evidence>
<dbReference type="GO" id="GO:0008270">
    <property type="term" value="F:zinc ion binding"/>
    <property type="evidence" value="ECO:0007669"/>
    <property type="project" value="UniProtKB-KW"/>
</dbReference>